<dbReference type="Proteomes" id="UP001595075">
    <property type="component" value="Unassembled WGS sequence"/>
</dbReference>
<feature type="region of interest" description="Disordered" evidence="9">
    <location>
        <begin position="30"/>
        <end position="113"/>
    </location>
</feature>
<evidence type="ECO:0000256" key="7">
    <source>
        <dbReference type="ARBA" id="ARBA00023163"/>
    </source>
</evidence>
<evidence type="ECO:0000256" key="5">
    <source>
        <dbReference type="ARBA" id="ARBA00022833"/>
    </source>
</evidence>
<evidence type="ECO:0000256" key="9">
    <source>
        <dbReference type="SAM" id="MobiDB-lite"/>
    </source>
</evidence>
<feature type="region of interest" description="Disordered" evidence="9">
    <location>
        <begin position="157"/>
        <end position="354"/>
    </location>
</feature>
<feature type="compositionally biased region" description="Basic and acidic residues" evidence="9">
    <location>
        <begin position="221"/>
        <end position="245"/>
    </location>
</feature>
<feature type="compositionally biased region" description="Polar residues" evidence="9">
    <location>
        <begin position="272"/>
        <end position="307"/>
    </location>
</feature>
<feature type="compositionally biased region" description="Polar residues" evidence="9">
    <location>
        <begin position="94"/>
        <end position="112"/>
    </location>
</feature>
<dbReference type="PROSITE" id="PS50097">
    <property type="entry name" value="BTB"/>
    <property type="match status" value="1"/>
</dbReference>
<evidence type="ECO:0000256" key="6">
    <source>
        <dbReference type="ARBA" id="ARBA00023125"/>
    </source>
</evidence>
<organism evidence="11 12">
    <name type="scientific">Oculimacula yallundae</name>
    <dbReference type="NCBI Taxonomy" id="86028"/>
    <lineage>
        <taxon>Eukaryota</taxon>
        <taxon>Fungi</taxon>
        <taxon>Dikarya</taxon>
        <taxon>Ascomycota</taxon>
        <taxon>Pezizomycotina</taxon>
        <taxon>Leotiomycetes</taxon>
        <taxon>Helotiales</taxon>
        <taxon>Ploettnerulaceae</taxon>
        <taxon>Oculimacula</taxon>
    </lineage>
</organism>
<evidence type="ECO:0000256" key="2">
    <source>
        <dbReference type="ARBA" id="ARBA00022553"/>
    </source>
</evidence>
<comment type="caution">
    <text evidence="11">The sequence shown here is derived from an EMBL/GenBank/DDBJ whole genome shotgun (WGS) entry which is preliminary data.</text>
</comment>
<evidence type="ECO:0000313" key="12">
    <source>
        <dbReference type="Proteomes" id="UP001595075"/>
    </source>
</evidence>
<feature type="region of interest" description="Disordered" evidence="9">
    <location>
        <begin position="438"/>
        <end position="474"/>
    </location>
</feature>
<feature type="compositionally biased region" description="Acidic residues" evidence="9">
    <location>
        <begin position="810"/>
        <end position="820"/>
    </location>
</feature>
<accession>A0ABR4CJR8</accession>
<feature type="domain" description="BTB" evidence="10">
    <location>
        <begin position="396"/>
        <end position="429"/>
    </location>
</feature>
<keyword evidence="6" id="KW-0238">DNA-binding</keyword>
<evidence type="ECO:0000259" key="10">
    <source>
        <dbReference type="PROSITE" id="PS50097"/>
    </source>
</evidence>
<sequence length="868" mass="95557">MKNLHGFGVTVDRETKFYISPYATIEPRMNLLPSSNQTPSSSSGTQRPRRHVSSYTHIHSHTDTPSQSIRASPRSQDRQLSKQYASPYQPMPPNKSSSHTMTPAITSTSSDSIPAFAGPAIPTSRFNMLFAPHTFHASSSTKEDEELSDTDTILLSPSPQHQSMEARHEEMNSSAFNRRYMSSPIAQRPAKRRRMHVSQVTNSGTNNESESEGDTITVEVPKPDSSSKPESRTKLDTESDSKSDSEPEPEPEAEQSNLTTRPRTRRQAALKSLSSTRSQYIASPEPASTSKPKAKNSNGAKATSKTQAKPKGKECGKGKEKEKTKGQSQSTGKSKSKAESKSRRLIKQEEEKEEDEDEDYECPCGYGCSTISFCEGRKKEIECRDVGMSVILSCKAMITILVGTAGNQESFIIHKDLLSLHSEYFARLFRFACSRPSASTTSKSLNTTSPTIAERNAVTPAGDKLPSTEQEAAAEEKFWNSFARNKISSVKTEEAEDSDEDIGMISSDQYYAMVSNKKPFTPEPTPTKPAQNPTTTYTPSSPGYSPTSPSPYSSNTNPDPTTTHTLPPSILPLPFSLFTSYIYTGALSPSLLLLTDTLDSCSWERLWVLGYQLGSPGFMNFCMEGLRELKVVREGRWPRVKDVFGIWAMESSLPSLPHEVNADADASSKSESEAVCKGGESPARLSPLHRFTAACIAHNAPLSSLAKNTPEYNAWTRVLSGKAEAAKGLGIAVLGVERELIAEGKKPWDDEFREKWKVEEGGLMGRWKDMVDMRKDGEMAGGIEGRGSMKESVKALLEGMAIEGKSGLDDLGDNGSDEESSERGCRSGSEESEVEVFEEDGMDADEGEEDRYERLDGRYKRYGRRSRK</sequence>
<comment type="subcellular location">
    <subcellularLocation>
        <location evidence="1">Nucleus</location>
    </subcellularLocation>
</comment>
<protein>
    <recommendedName>
        <fullName evidence="10">BTB domain-containing protein</fullName>
    </recommendedName>
</protein>
<evidence type="ECO:0000313" key="11">
    <source>
        <dbReference type="EMBL" id="KAL2070205.1"/>
    </source>
</evidence>
<feature type="compositionally biased region" description="Polar residues" evidence="9">
    <location>
        <begin position="438"/>
        <end position="451"/>
    </location>
</feature>
<reference evidence="11 12" key="1">
    <citation type="journal article" date="2024" name="Commun. Biol.">
        <title>Comparative genomic analysis of thermophilic fungi reveals convergent evolutionary adaptations and gene losses.</title>
        <authorList>
            <person name="Steindorff A.S."/>
            <person name="Aguilar-Pontes M.V."/>
            <person name="Robinson A.J."/>
            <person name="Andreopoulos B."/>
            <person name="LaButti K."/>
            <person name="Kuo A."/>
            <person name="Mondo S."/>
            <person name="Riley R."/>
            <person name="Otillar R."/>
            <person name="Haridas S."/>
            <person name="Lipzen A."/>
            <person name="Grimwood J."/>
            <person name="Schmutz J."/>
            <person name="Clum A."/>
            <person name="Reid I.D."/>
            <person name="Moisan M.C."/>
            <person name="Butler G."/>
            <person name="Nguyen T.T.M."/>
            <person name="Dewar K."/>
            <person name="Conant G."/>
            <person name="Drula E."/>
            <person name="Henrissat B."/>
            <person name="Hansel C."/>
            <person name="Singer S."/>
            <person name="Hutchinson M.I."/>
            <person name="de Vries R.P."/>
            <person name="Natvig D.O."/>
            <person name="Powell A.J."/>
            <person name="Tsang A."/>
            <person name="Grigoriev I.V."/>
        </authorList>
    </citation>
    <scope>NUCLEOTIDE SEQUENCE [LARGE SCALE GENOMIC DNA]</scope>
    <source>
        <strain evidence="11 12">CBS 494.80</strain>
    </source>
</reference>
<keyword evidence="7" id="KW-0804">Transcription</keyword>
<keyword evidence="12" id="KW-1185">Reference proteome</keyword>
<feature type="compositionally biased region" description="Acidic residues" evidence="9">
    <location>
        <begin position="830"/>
        <end position="850"/>
    </location>
</feature>
<evidence type="ECO:0000256" key="1">
    <source>
        <dbReference type="ARBA" id="ARBA00004123"/>
    </source>
</evidence>
<feature type="compositionally biased region" description="Low complexity" evidence="9">
    <location>
        <begin position="528"/>
        <end position="565"/>
    </location>
</feature>
<feature type="compositionally biased region" description="Polar residues" evidence="9">
    <location>
        <begin position="198"/>
        <end position="208"/>
    </location>
</feature>
<feature type="compositionally biased region" description="Polar residues" evidence="9">
    <location>
        <begin position="53"/>
        <end position="74"/>
    </location>
</feature>
<proteinExistence type="predicted"/>
<dbReference type="InterPro" id="IPR000210">
    <property type="entry name" value="BTB/POZ_dom"/>
</dbReference>
<keyword evidence="2" id="KW-0597">Phosphoprotein</keyword>
<dbReference type="PROSITE" id="PS00115">
    <property type="entry name" value="RNA_POL_II_REPEAT"/>
    <property type="match status" value="1"/>
</dbReference>
<keyword evidence="3" id="KW-0479">Metal-binding</keyword>
<name>A0ABR4CJR8_9HELO</name>
<feature type="region of interest" description="Disordered" evidence="9">
    <location>
        <begin position="804"/>
        <end position="856"/>
    </location>
</feature>
<feature type="compositionally biased region" description="Basic and acidic residues" evidence="9">
    <location>
        <begin position="336"/>
        <end position="350"/>
    </location>
</feature>
<keyword evidence="5" id="KW-0862">Zinc</keyword>
<dbReference type="EMBL" id="JAZHXI010000006">
    <property type="protein sequence ID" value="KAL2070205.1"/>
    <property type="molecule type" value="Genomic_DNA"/>
</dbReference>
<evidence type="ECO:0000256" key="4">
    <source>
        <dbReference type="ARBA" id="ARBA00022737"/>
    </source>
</evidence>
<dbReference type="InterPro" id="IPR000684">
    <property type="entry name" value="RNA_pol_II_repeat_euk"/>
</dbReference>
<gene>
    <name evidence="11" type="ORF">VTL71DRAFT_13231</name>
</gene>
<feature type="compositionally biased region" description="Low complexity" evidence="9">
    <location>
        <begin position="30"/>
        <end position="46"/>
    </location>
</feature>
<evidence type="ECO:0000256" key="8">
    <source>
        <dbReference type="ARBA" id="ARBA00023242"/>
    </source>
</evidence>
<keyword evidence="4" id="KW-0677">Repeat</keyword>
<feature type="region of interest" description="Disordered" evidence="9">
    <location>
        <begin position="516"/>
        <end position="565"/>
    </location>
</feature>
<dbReference type="InterPro" id="IPR011333">
    <property type="entry name" value="SKP1/BTB/POZ_sf"/>
</dbReference>
<feature type="compositionally biased region" description="Basic and acidic residues" evidence="9">
    <location>
        <begin position="311"/>
        <end position="325"/>
    </location>
</feature>
<keyword evidence="8" id="KW-0539">Nucleus</keyword>
<evidence type="ECO:0000256" key="3">
    <source>
        <dbReference type="ARBA" id="ARBA00022723"/>
    </source>
</evidence>
<dbReference type="SUPFAM" id="SSF54695">
    <property type="entry name" value="POZ domain"/>
    <property type="match status" value="1"/>
</dbReference>